<reference evidence="2" key="2">
    <citation type="submission" date="2012-08" db="EMBL/GenBank/DDBJ databases">
        <title>Genome sequence of Kazachstania naganishii.</title>
        <authorList>
            <person name="Gordon J.L."/>
            <person name="Armisen D."/>
            <person name="Proux-Wera E."/>
            <person name="OhEigeartaigh S.S."/>
            <person name="Byrne K.P."/>
            <person name="Wolfe K.H."/>
        </authorList>
    </citation>
    <scope>NUCLEOTIDE SEQUENCE [LARGE SCALE GENOMIC DNA]</scope>
    <source>
        <strain evidence="2">ATCC MYA-139 / BCRC 22969 / CBS 8797 / CCRC 22969 / KCTC 17520 / NBRC 10181 / NCYC 3082</strain>
    </source>
</reference>
<evidence type="ECO:0000313" key="2">
    <source>
        <dbReference type="Proteomes" id="UP000006310"/>
    </source>
</evidence>
<dbReference type="GO" id="GO:0031410">
    <property type="term" value="C:cytoplasmic vesicle"/>
    <property type="evidence" value="ECO:0007669"/>
    <property type="project" value="EnsemblFungi"/>
</dbReference>
<proteinExistence type="predicted"/>
<organism evidence="1 2">
    <name type="scientific">Huiozyma naganishii (strain ATCC MYA-139 / BCRC 22969 / CBS 8797 / KCTC 17520 / NBRC 10181 / NCYC 3082 / Yp74L-3)</name>
    <name type="common">Yeast</name>
    <name type="synonym">Kazachstania naganishii</name>
    <dbReference type="NCBI Taxonomy" id="1071383"/>
    <lineage>
        <taxon>Eukaryota</taxon>
        <taxon>Fungi</taxon>
        <taxon>Dikarya</taxon>
        <taxon>Ascomycota</taxon>
        <taxon>Saccharomycotina</taxon>
        <taxon>Saccharomycetes</taxon>
        <taxon>Saccharomycetales</taxon>
        <taxon>Saccharomycetaceae</taxon>
        <taxon>Huiozyma</taxon>
    </lineage>
</organism>
<dbReference type="eggNOG" id="KOG1938">
    <property type="taxonomic scope" value="Eukaryota"/>
</dbReference>
<dbReference type="GO" id="GO:0051321">
    <property type="term" value="P:meiotic cell cycle"/>
    <property type="evidence" value="ECO:0007669"/>
    <property type="project" value="EnsemblFungi"/>
</dbReference>
<dbReference type="PANTHER" id="PTHR12975">
    <property type="entry name" value="TRANSPORT PROTEIN TRAPP"/>
    <property type="match status" value="1"/>
</dbReference>
<dbReference type="GO" id="GO:0000407">
    <property type="term" value="C:phagophore assembly site"/>
    <property type="evidence" value="ECO:0007669"/>
    <property type="project" value="EnsemblFungi"/>
</dbReference>
<protein>
    <recommendedName>
        <fullName evidence="3">Trafficking protein particle complex III-specific subunit 85</fullName>
    </recommendedName>
</protein>
<dbReference type="HOGENOM" id="CLU_015504_0_0_1"/>
<dbReference type="GO" id="GO:0034727">
    <property type="term" value="P:piecemeal microautophagy of the nucleus"/>
    <property type="evidence" value="ECO:0007669"/>
    <property type="project" value="EnsemblFungi"/>
</dbReference>
<sequence length="648" mass="73876">MAFSYEHYMNLLSHLECASETVPPDIARRIVSHAVAPVITVTSSLALDDHIMESYKVQSAYLLFRLFGGCISDRDQLMEHYTLDDSSTGGRTRKRSNSLFQRDATQSQFIRFAQPLPDLLRSYTEQQGLFDNDSLEWYLTHYLSWIQKLTATDPEKVEQLPDELTPSSPPQRGKPLPHKLLRNAVYHNFFALAVSSTTRISPFETFNVPVMNLIAIDVSRGQDYEVVRDLVTTFKNLNKFLEDFPVFINVNDILPMIVLCYDAADETQLATCEQLQRKIKKCLFVDSIPLALWDEDPESPLVPLHEPIMSSLDEIVKFYSSNSSAGGDEVGTDGHSRAALPLNIITHMYQALDVLVDEMLIPFMHRKTKYWEENILQPRKSIFHGSNNFFKKFIGKTTTQRDPSDTQFFPASSTECLLRKLADWSLMLSDFKTAYLTYDSLSNDLQNSPNYLASCLEWCAVSLLLGAQNIVTVKMIKTEITPLIERAVATYRQQGRSSYETRCMILSAELFLALRDTWTSTPYAIRYLETILRDCPQLGACSQVMIWERLSDCYQSRTDPRVASALSTNTSPGSAQPGNEILAQGFTRKRKAAFFRLIAAKKWAEQGQWRQVQWCLHDIKDIYTASALYDKKGLLIDRLNTEVQSFSM</sequence>
<dbReference type="OrthoDB" id="203724at2759"/>
<dbReference type="GO" id="GO:0034497">
    <property type="term" value="P:protein localization to phagophore assembly site"/>
    <property type="evidence" value="ECO:0007669"/>
    <property type="project" value="EnsemblFungi"/>
</dbReference>
<dbReference type="Pfam" id="PF12739">
    <property type="entry name" value="TRAPPC-Trs85"/>
    <property type="match status" value="1"/>
</dbReference>
<accession>J7S1Z5</accession>
<evidence type="ECO:0000313" key="1">
    <source>
        <dbReference type="EMBL" id="CCK71742.1"/>
    </source>
</evidence>
<dbReference type="Proteomes" id="UP000006310">
    <property type="component" value="Chromosome 8"/>
</dbReference>
<dbReference type="GO" id="GO:1990072">
    <property type="term" value="C:TRAPPIII protein complex"/>
    <property type="evidence" value="ECO:0007669"/>
    <property type="project" value="EnsemblFungi"/>
</dbReference>
<dbReference type="RefSeq" id="XP_022465987.1">
    <property type="nucleotide sequence ID" value="XM_022609608.1"/>
</dbReference>
<dbReference type="STRING" id="1071383.J7S1Z5"/>
<dbReference type="EMBL" id="HE978321">
    <property type="protein sequence ID" value="CCK71742.1"/>
    <property type="molecule type" value="Genomic_DNA"/>
</dbReference>
<gene>
    <name evidence="1" type="primary">KNAG0H03270</name>
    <name evidence="1" type="ordered locus">KNAG_0H03270</name>
</gene>
<reference evidence="1 2" key="1">
    <citation type="journal article" date="2011" name="Proc. Natl. Acad. Sci. U.S.A.">
        <title>Evolutionary erosion of yeast sex chromosomes by mating-type switching accidents.</title>
        <authorList>
            <person name="Gordon J.L."/>
            <person name="Armisen D."/>
            <person name="Proux-Wera E."/>
            <person name="Oheigeartaigh S.S."/>
            <person name="Byrne K.P."/>
            <person name="Wolfe K.H."/>
        </authorList>
    </citation>
    <scope>NUCLEOTIDE SEQUENCE [LARGE SCALE GENOMIC DNA]</scope>
    <source>
        <strain evidence="2">ATCC MYA-139 / BCRC 22969 / CBS 8797 / CCRC 22969 / KCTC 17520 / NBRC 10181 / NCYC 3082</strain>
    </source>
</reference>
<dbReference type="OMA" id="KLADWSM"/>
<dbReference type="InterPro" id="IPR024420">
    <property type="entry name" value="TRAPP_III_complex_Trs85"/>
</dbReference>
<name>J7S1Z5_HUIN7</name>
<dbReference type="KEGG" id="kng:KNAG_0H03270"/>
<dbReference type="GO" id="GO:0071255">
    <property type="term" value="P:Cvt vesicle assembly"/>
    <property type="evidence" value="ECO:0007669"/>
    <property type="project" value="EnsemblFungi"/>
</dbReference>
<dbReference type="GO" id="GO:0006888">
    <property type="term" value="P:endoplasmic reticulum to Golgi vesicle-mediated transport"/>
    <property type="evidence" value="ECO:0007669"/>
    <property type="project" value="EnsemblFungi"/>
</dbReference>
<dbReference type="GeneID" id="34527474"/>
<dbReference type="GO" id="GO:0000425">
    <property type="term" value="P:pexophagy"/>
    <property type="evidence" value="ECO:0007669"/>
    <property type="project" value="EnsemblFungi"/>
</dbReference>
<dbReference type="AlphaFoldDB" id="J7S1Z5"/>
<evidence type="ECO:0008006" key="3">
    <source>
        <dbReference type="Google" id="ProtNLM"/>
    </source>
</evidence>
<keyword evidence="2" id="KW-1185">Reference proteome</keyword>
<dbReference type="PANTHER" id="PTHR12975:SF6">
    <property type="entry name" value="TRAFFICKING PROTEIN PARTICLE COMPLEX SUBUNIT 8"/>
    <property type="match status" value="1"/>
</dbReference>